<evidence type="ECO:0000313" key="2">
    <source>
        <dbReference type="Proteomes" id="UP000053558"/>
    </source>
</evidence>
<dbReference type="OMA" id="GERRYCM"/>
<dbReference type="EMBL" id="JH711591">
    <property type="protein sequence ID" value="EIW74657.1"/>
    <property type="molecule type" value="Genomic_DNA"/>
</dbReference>
<dbReference type="AlphaFoldDB" id="R7SFY9"/>
<dbReference type="RefSeq" id="XP_007775254.1">
    <property type="nucleotide sequence ID" value="XM_007777064.1"/>
</dbReference>
<evidence type="ECO:0008006" key="3">
    <source>
        <dbReference type="Google" id="ProtNLM"/>
    </source>
</evidence>
<dbReference type="OrthoDB" id="425354at2759"/>
<dbReference type="PANTHER" id="PTHR38115:SF1">
    <property type="entry name" value="LIPOCALIN-LIKE DOMAIN-CONTAINING PROTEIN"/>
    <property type="match status" value="1"/>
</dbReference>
<dbReference type="InterPro" id="IPR053037">
    <property type="entry name" value="Pericyclase_pydY-like"/>
</dbReference>
<accession>R7SFY9</accession>
<dbReference type="PANTHER" id="PTHR38115">
    <property type="entry name" value="LIPOCALIN-LIKE DOMAIN-CONTAINING PROTEIN"/>
    <property type="match status" value="1"/>
</dbReference>
<sequence>MSAPLEVTTKNLAGVFLHNKSLSGATDEILKLQGVSWIKRKAIATFNLTLYITHTPPAAADDGVERIHVDQKLSGGIPGTAEHHVLDWEERRETDDIFGVTVGKARRVKLDEVEDEFLRSGWTQDTVEDGVIEVVAWSDTAVTGKEWRAEQISGFEQKNGARRYCTRIKFTSSERSKGPILVHMYYDYQGPNK</sequence>
<proteinExistence type="predicted"/>
<dbReference type="GeneID" id="19204209"/>
<dbReference type="eggNOG" id="ENOG502QUEX">
    <property type="taxonomic scope" value="Eukaryota"/>
</dbReference>
<dbReference type="Proteomes" id="UP000053558">
    <property type="component" value="Unassembled WGS sequence"/>
</dbReference>
<gene>
    <name evidence="1" type="ORF">CONPUDRAFT_159948</name>
</gene>
<dbReference type="KEGG" id="cput:CONPUDRAFT_159948"/>
<evidence type="ECO:0000313" key="1">
    <source>
        <dbReference type="EMBL" id="EIW74657.1"/>
    </source>
</evidence>
<keyword evidence="2" id="KW-1185">Reference proteome</keyword>
<name>R7SFY9_CONPW</name>
<protein>
    <recommendedName>
        <fullName evidence="3">LCCL domain-containing protein</fullName>
    </recommendedName>
</protein>
<reference evidence="2" key="1">
    <citation type="journal article" date="2012" name="Science">
        <title>The Paleozoic origin of enzymatic lignin decomposition reconstructed from 31 fungal genomes.</title>
        <authorList>
            <person name="Floudas D."/>
            <person name="Binder M."/>
            <person name="Riley R."/>
            <person name="Barry K."/>
            <person name="Blanchette R.A."/>
            <person name="Henrissat B."/>
            <person name="Martinez A.T."/>
            <person name="Otillar R."/>
            <person name="Spatafora J.W."/>
            <person name="Yadav J.S."/>
            <person name="Aerts A."/>
            <person name="Benoit I."/>
            <person name="Boyd A."/>
            <person name="Carlson A."/>
            <person name="Copeland A."/>
            <person name="Coutinho P.M."/>
            <person name="de Vries R.P."/>
            <person name="Ferreira P."/>
            <person name="Findley K."/>
            <person name="Foster B."/>
            <person name="Gaskell J."/>
            <person name="Glotzer D."/>
            <person name="Gorecki P."/>
            <person name="Heitman J."/>
            <person name="Hesse C."/>
            <person name="Hori C."/>
            <person name="Igarashi K."/>
            <person name="Jurgens J.A."/>
            <person name="Kallen N."/>
            <person name="Kersten P."/>
            <person name="Kohler A."/>
            <person name="Kuees U."/>
            <person name="Kumar T.K.A."/>
            <person name="Kuo A."/>
            <person name="LaButti K."/>
            <person name="Larrondo L.F."/>
            <person name="Lindquist E."/>
            <person name="Ling A."/>
            <person name="Lombard V."/>
            <person name="Lucas S."/>
            <person name="Lundell T."/>
            <person name="Martin R."/>
            <person name="McLaughlin D.J."/>
            <person name="Morgenstern I."/>
            <person name="Morin E."/>
            <person name="Murat C."/>
            <person name="Nagy L.G."/>
            <person name="Nolan M."/>
            <person name="Ohm R.A."/>
            <person name="Patyshakuliyeva A."/>
            <person name="Rokas A."/>
            <person name="Ruiz-Duenas F.J."/>
            <person name="Sabat G."/>
            <person name="Salamov A."/>
            <person name="Samejima M."/>
            <person name="Schmutz J."/>
            <person name="Slot J.C."/>
            <person name="St John F."/>
            <person name="Stenlid J."/>
            <person name="Sun H."/>
            <person name="Sun S."/>
            <person name="Syed K."/>
            <person name="Tsang A."/>
            <person name="Wiebenga A."/>
            <person name="Young D."/>
            <person name="Pisabarro A."/>
            <person name="Eastwood D.C."/>
            <person name="Martin F."/>
            <person name="Cullen D."/>
            <person name="Grigoriev I.V."/>
            <person name="Hibbett D.S."/>
        </authorList>
    </citation>
    <scope>NUCLEOTIDE SEQUENCE [LARGE SCALE GENOMIC DNA]</scope>
    <source>
        <strain evidence="2">RWD-64-598 SS2</strain>
    </source>
</reference>
<organism evidence="1 2">
    <name type="scientific">Coniophora puteana (strain RWD-64-598)</name>
    <name type="common">Brown rot fungus</name>
    <dbReference type="NCBI Taxonomy" id="741705"/>
    <lineage>
        <taxon>Eukaryota</taxon>
        <taxon>Fungi</taxon>
        <taxon>Dikarya</taxon>
        <taxon>Basidiomycota</taxon>
        <taxon>Agaricomycotina</taxon>
        <taxon>Agaricomycetes</taxon>
        <taxon>Agaricomycetidae</taxon>
        <taxon>Boletales</taxon>
        <taxon>Coniophorineae</taxon>
        <taxon>Coniophoraceae</taxon>
        <taxon>Coniophora</taxon>
    </lineage>
</organism>